<dbReference type="PANTHER" id="PTHR43574">
    <property type="entry name" value="EPIMERASE-RELATED"/>
    <property type="match status" value="1"/>
</dbReference>
<evidence type="ECO:0000256" key="1">
    <source>
        <dbReference type="ARBA" id="ARBA00023027"/>
    </source>
</evidence>
<feature type="domain" description="NAD-dependent epimerase/dehydratase" evidence="2">
    <location>
        <begin position="3"/>
        <end position="242"/>
    </location>
</feature>
<reference evidence="3 4" key="1">
    <citation type="submission" date="2016-11" db="EMBL/GenBank/DDBJ databases">
        <authorList>
            <person name="Jaros S."/>
            <person name="Januszkiewicz K."/>
            <person name="Wedrychowicz H."/>
        </authorList>
    </citation>
    <scope>NUCLEOTIDE SEQUENCE [LARGE SCALE GENOMIC DNA]</scope>
    <source>
        <strain evidence="3 4">Con a/3</strain>
    </source>
</reference>
<comment type="caution">
    <text evidence="3">The sequence shown here is derived from an EMBL/GenBank/DDBJ whole genome shotgun (WGS) entry which is preliminary data.</text>
</comment>
<dbReference type="InterPro" id="IPR020904">
    <property type="entry name" value="Sc_DH/Rdtase_CS"/>
</dbReference>
<evidence type="ECO:0000313" key="4">
    <source>
        <dbReference type="Proteomes" id="UP000188597"/>
    </source>
</evidence>
<dbReference type="InterPro" id="IPR036291">
    <property type="entry name" value="NAD(P)-bd_dom_sf"/>
</dbReference>
<dbReference type="Gene3D" id="3.40.50.720">
    <property type="entry name" value="NAD(P)-binding Rossmann-like Domain"/>
    <property type="match status" value="1"/>
</dbReference>
<protein>
    <submittedName>
        <fullName evidence="3">UDP-glucose 4-epimerase</fullName>
    </submittedName>
</protein>
<name>A0A1V3GAD4_9BACL</name>
<gene>
    <name evidence="3" type="ORF">UN64_01020</name>
</gene>
<dbReference type="AlphaFoldDB" id="A0A1V3GAD4"/>
<accession>A0A1V3GAD4</accession>
<dbReference type="PRINTS" id="PR01713">
    <property type="entry name" value="NUCEPIMERASE"/>
</dbReference>
<dbReference type="InterPro" id="IPR001509">
    <property type="entry name" value="Epimerase_deHydtase"/>
</dbReference>
<keyword evidence="1" id="KW-0520">NAD</keyword>
<proteinExistence type="predicted"/>
<dbReference type="EMBL" id="MQMF01000001">
    <property type="protein sequence ID" value="OOE13826.1"/>
    <property type="molecule type" value="Genomic_DNA"/>
</dbReference>
<dbReference type="RefSeq" id="WP_077359252.1">
    <property type="nucleotide sequence ID" value="NZ_MQMF01000001.1"/>
</dbReference>
<dbReference type="SUPFAM" id="SSF51735">
    <property type="entry name" value="NAD(P)-binding Rossmann-fold domains"/>
    <property type="match status" value="1"/>
</dbReference>
<dbReference type="OrthoDB" id="9811743at2"/>
<dbReference type="PROSITE" id="PS00061">
    <property type="entry name" value="ADH_SHORT"/>
    <property type="match status" value="1"/>
</dbReference>
<sequence>MNILVTGGAGFIGSHLLRSLNLYKNLTITAIDSFHGYYSRERKLDQLKMAGSGFEFIELNLLNEKKVMELFENKKFDTVIHLAAIPGVPKSILNPHEYIDLDIKATVNILNASGRTNVQHVIFASSSSVYGNQGHRPLKESDANGQVVSPYAASKWSAESFCHAYRHLYGFDLSILRFFTVYGPWGRPDMAIPLFVKKLLRGDPVSVFSKGTARDYTYIDDIITGILSVMKRPKESRIFNLGSGKPVSIEQLIETFRLFFPHLETIELPHRLGDVQSTWADINKAGKELYFNPSISISEGIERTIEWAKNYERF</sequence>
<evidence type="ECO:0000313" key="3">
    <source>
        <dbReference type="EMBL" id="OOE13826.1"/>
    </source>
</evidence>
<organism evidence="3 4">
    <name type="scientific">Fictibacillus arsenicus</name>
    <dbReference type="NCBI Taxonomy" id="255247"/>
    <lineage>
        <taxon>Bacteria</taxon>
        <taxon>Bacillati</taxon>
        <taxon>Bacillota</taxon>
        <taxon>Bacilli</taxon>
        <taxon>Bacillales</taxon>
        <taxon>Fictibacillaceae</taxon>
        <taxon>Fictibacillus</taxon>
    </lineage>
</organism>
<evidence type="ECO:0000259" key="2">
    <source>
        <dbReference type="Pfam" id="PF01370"/>
    </source>
</evidence>
<dbReference type="Proteomes" id="UP000188597">
    <property type="component" value="Unassembled WGS sequence"/>
</dbReference>
<dbReference type="Pfam" id="PF01370">
    <property type="entry name" value="Epimerase"/>
    <property type="match status" value="1"/>
</dbReference>